<dbReference type="Proteomes" id="UP000436181">
    <property type="component" value="Unassembled WGS sequence"/>
</dbReference>
<organism evidence="2 3">
    <name type="scientific">Corynebacterium zhongnanshanii</name>
    <dbReference type="NCBI Taxonomy" id="2768834"/>
    <lineage>
        <taxon>Bacteria</taxon>
        <taxon>Bacillati</taxon>
        <taxon>Actinomycetota</taxon>
        <taxon>Actinomycetes</taxon>
        <taxon>Mycobacteriales</taxon>
        <taxon>Corynebacteriaceae</taxon>
        <taxon>Corynebacterium</taxon>
    </lineage>
</organism>
<evidence type="ECO:0000313" key="3">
    <source>
        <dbReference type="Proteomes" id="UP000436181"/>
    </source>
</evidence>
<keyword evidence="1" id="KW-1133">Transmembrane helix</keyword>
<name>A0ABQ6VG72_9CORY</name>
<reference evidence="2 3" key="1">
    <citation type="submission" date="2019-10" db="EMBL/GenBank/DDBJ databases">
        <title>Corynebacterium sp novel species isolated from the respiratory tract of Marmot.</title>
        <authorList>
            <person name="Zhang G."/>
        </authorList>
    </citation>
    <scope>NUCLEOTIDE SEQUENCE [LARGE SCALE GENOMIC DNA]</scope>
    <source>
        <strain evidence="2 3">336</strain>
    </source>
</reference>
<keyword evidence="1" id="KW-0812">Transmembrane</keyword>
<protein>
    <recommendedName>
        <fullName evidence="4">DUF2269 domain-containing protein</fullName>
    </recommendedName>
</protein>
<feature type="transmembrane region" description="Helical" evidence="1">
    <location>
        <begin position="80"/>
        <end position="101"/>
    </location>
</feature>
<keyword evidence="1" id="KW-0472">Membrane</keyword>
<dbReference type="RefSeq" id="WP_151843967.1">
    <property type="nucleotide sequence ID" value="NZ_WBZJ01000001.1"/>
</dbReference>
<proteinExistence type="predicted"/>
<feature type="transmembrane region" description="Helical" evidence="1">
    <location>
        <begin position="55"/>
        <end position="73"/>
    </location>
</feature>
<comment type="caution">
    <text evidence="2">The sequence shown here is derived from an EMBL/GenBank/DDBJ whole genome shotgun (WGS) entry which is preliminary data.</text>
</comment>
<feature type="transmembrane region" description="Helical" evidence="1">
    <location>
        <begin position="142"/>
        <end position="160"/>
    </location>
</feature>
<evidence type="ECO:0000256" key="1">
    <source>
        <dbReference type="SAM" id="Phobius"/>
    </source>
</evidence>
<dbReference type="EMBL" id="WBZJ01000001">
    <property type="protein sequence ID" value="KAB3523194.1"/>
    <property type="molecule type" value="Genomic_DNA"/>
</dbReference>
<evidence type="ECO:0008006" key="4">
    <source>
        <dbReference type="Google" id="ProtNLM"/>
    </source>
</evidence>
<accession>A0ABQ6VG72</accession>
<evidence type="ECO:0000313" key="2">
    <source>
        <dbReference type="EMBL" id="KAB3523194.1"/>
    </source>
</evidence>
<keyword evidence="3" id="KW-1185">Reference proteome</keyword>
<sequence>MDNIMVILHVLAAILLIGPVTISTSMFAPQFRRAVAGEAAAKGALRILAGITRTYGYISLLVPVLGIAAWFTVEGAMQRYNFHAAILLAVIAWVLLVAVVIPKQRVAVLAAGAQEPGDDPATPGEEEKLRDVDVDKIPGQTAMFGGIFNLLWFITAVLMFF</sequence>
<gene>
    <name evidence="2" type="ORF">F8377_03355</name>
</gene>